<dbReference type="InterPro" id="IPR036890">
    <property type="entry name" value="HATPase_C_sf"/>
</dbReference>
<evidence type="ECO:0000313" key="3">
    <source>
        <dbReference type="Proteomes" id="UP000242427"/>
    </source>
</evidence>
<sequence length="179" mass="19135">MPSTDIDRDATSDALCPLITPTPANPSTLATTQRPAYKPRSSDPSALSYSFTVPGDPLSATVVRTTTRTVLRAHGLTAIEEPVLSISGELVACATRFAPGQDIYHSLRWCDGALRIVNWDAHHAHSDHHQAAHCSAQRKRALLLLAAVVHECDGTWGISKSGPATDGTRVWARLPLPGA</sequence>
<feature type="region of interest" description="Disordered" evidence="1">
    <location>
        <begin position="1"/>
        <end position="43"/>
    </location>
</feature>
<feature type="compositionally biased region" description="Basic and acidic residues" evidence="1">
    <location>
        <begin position="1"/>
        <end position="11"/>
    </location>
</feature>
<keyword evidence="3" id="KW-1185">Reference proteome</keyword>
<dbReference type="Proteomes" id="UP000242427">
    <property type="component" value="Unassembled WGS sequence"/>
</dbReference>
<comment type="caution">
    <text evidence="2">The sequence shown here is derived from an EMBL/GenBank/DDBJ whole genome shotgun (WGS) entry which is preliminary data.</text>
</comment>
<name>A0A9X7JTA7_9ACTN</name>
<gene>
    <name evidence="2" type="ORF">B7P34_08205</name>
</gene>
<feature type="compositionally biased region" description="Polar residues" evidence="1">
    <location>
        <begin position="25"/>
        <end position="34"/>
    </location>
</feature>
<reference evidence="2 3" key="1">
    <citation type="submission" date="2018-03" db="EMBL/GenBank/DDBJ databases">
        <title>Chitinolytic properties of Streptosporangium nondiastaticum TBG75A20.</title>
        <authorList>
            <person name="Gayathri V."/>
            <person name="Shiburaj S."/>
        </authorList>
    </citation>
    <scope>NUCLEOTIDE SEQUENCE [LARGE SCALE GENOMIC DNA]</scope>
    <source>
        <strain evidence="2 3">TBG75A20</strain>
    </source>
</reference>
<dbReference type="EMBL" id="PXWG01000012">
    <property type="protein sequence ID" value="PSJ29279.1"/>
    <property type="molecule type" value="Genomic_DNA"/>
</dbReference>
<dbReference type="Gene3D" id="3.30.565.10">
    <property type="entry name" value="Histidine kinase-like ATPase, C-terminal domain"/>
    <property type="match status" value="1"/>
</dbReference>
<proteinExistence type="predicted"/>
<evidence type="ECO:0008006" key="4">
    <source>
        <dbReference type="Google" id="ProtNLM"/>
    </source>
</evidence>
<evidence type="ECO:0000313" key="2">
    <source>
        <dbReference type="EMBL" id="PSJ29279.1"/>
    </source>
</evidence>
<dbReference type="AlphaFoldDB" id="A0A9X7JTA7"/>
<organism evidence="2 3">
    <name type="scientific">Streptosporangium nondiastaticum</name>
    <dbReference type="NCBI Taxonomy" id="35764"/>
    <lineage>
        <taxon>Bacteria</taxon>
        <taxon>Bacillati</taxon>
        <taxon>Actinomycetota</taxon>
        <taxon>Actinomycetes</taxon>
        <taxon>Streptosporangiales</taxon>
        <taxon>Streptosporangiaceae</taxon>
        <taxon>Streptosporangium</taxon>
    </lineage>
</organism>
<accession>A0A9X7JTA7</accession>
<dbReference type="OrthoDB" id="4324509at2"/>
<evidence type="ECO:0000256" key="1">
    <source>
        <dbReference type="SAM" id="MobiDB-lite"/>
    </source>
</evidence>
<dbReference type="RefSeq" id="WP_106675143.1">
    <property type="nucleotide sequence ID" value="NZ_PXWG01000012.1"/>
</dbReference>
<protein>
    <recommendedName>
        <fullName evidence="4">ATP-binding protein</fullName>
    </recommendedName>
</protein>